<sequence length="66" mass="7326">MCWNSIIEIIVMGGVLKIAIGKVVERMLSEKCDIGKGVVVRKRCIVIGHWIGSFVRKGLLLLEVDC</sequence>
<dbReference type="Proteomes" id="UP000266673">
    <property type="component" value="Unassembled WGS sequence"/>
</dbReference>
<dbReference type="EMBL" id="QKWP01001067">
    <property type="protein sequence ID" value="RIB12040.1"/>
    <property type="molecule type" value="Genomic_DNA"/>
</dbReference>
<organism evidence="1 2">
    <name type="scientific">Gigaspora rosea</name>
    <dbReference type="NCBI Taxonomy" id="44941"/>
    <lineage>
        <taxon>Eukaryota</taxon>
        <taxon>Fungi</taxon>
        <taxon>Fungi incertae sedis</taxon>
        <taxon>Mucoromycota</taxon>
        <taxon>Glomeromycotina</taxon>
        <taxon>Glomeromycetes</taxon>
        <taxon>Diversisporales</taxon>
        <taxon>Gigasporaceae</taxon>
        <taxon>Gigaspora</taxon>
    </lineage>
</organism>
<keyword evidence="2" id="KW-1185">Reference proteome</keyword>
<dbReference type="AlphaFoldDB" id="A0A397UP65"/>
<reference evidence="1 2" key="1">
    <citation type="submission" date="2018-06" db="EMBL/GenBank/DDBJ databases">
        <title>Comparative genomics reveals the genomic features of Rhizophagus irregularis, R. cerebriforme, R. diaphanum and Gigaspora rosea, and their symbiotic lifestyle signature.</title>
        <authorList>
            <person name="Morin E."/>
            <person name="San Clemente H."/>
            <person name="Chen E.C.H."/>
            <person name="De La Providencia I."/>
            <person name="Hainaut M."/>
            <person name="Kuo A."/>
            <person name="Kohler A."/>
            <person name="Murat C."/>
            <person name="Tang N."/>
            <person name="Roy S."/>
            <person name="Loubradou J."/>
            <person name="Henrissat B."/>
            <person name="Grigoriev I.V."/>
            <person name="Corradi N."/>
            <person name="Roux C."/>
            <person name="Martin F.M."/>
        </authorList>
    </citation>
    <scope>NUCLEOTIDE SEQUENCE [LARGE SCALE GENOMIC DNA]</scope>
    <source>
        <strain evidence="1 2">DAOM 194757</strain>
    </source>
</reference>
<name>A0A397UP65_9GLOM</name>
<protein>
    <submittedName>
        <fullName evidence="1">Uncharacterized protein</fullName>
    </submittedName>
</protein>
<gene>
    <name evidence="1" type="ORF">C2G38_2201775</name>
</gene>
<comment type="caution">
    <text evidence="1">The sequence shown here is derived from an EMBL/GenBank/DDBJ whole genome shotgun (WGS) entry which is preliminary data.</text>
</comment>
<proteinExistence type="predicted"/>
<evidence type="ECO:0000313" key="2">
    <source>
        <dbReference type="Proteomes" id="UP000266673"/>
    </source>
</evidence>
<evidence type="ECO:0000313" key="1">
    <source>
        <dbReference type="EMBL" id="RIB12040.1"/>
    </source>
</evidence>
<accession>A0A397UP65</accession>